<feature type="domain" description="Integrase catalytic" evidence="21">
    <location>
        <begin position="513"/>
        <end position="679"/>
    </location>
</feature>
<feature type="compositionally biased region" description="Basic residues" evidence="19">
    <location>
        <begin position="211"/>
        <end position="220"/>
    </location>
</feature>
<keyword evidence="10" id="KW-0067">ATP-binding</keyword>
<evidence type="ECO:0000256" key="19">
    <source>
        <dbReference type="SAM" id="MobiDB-lite"/>
    </source>
</evidence>
<evidence type="ECO:0000256" key="2">
    <source>
        <dbReference type="ARBA" id="ARBA00022612"/>
    </source>
</evidence>
<dbReference type="GO" id="GO:0003887">
    <property type="term" value="F:DNA-directed DNA polymerase activity"/>
    <property type="evidence" value="ECO:0007669"/>
    <property type="project" value="UniProtKB-KW"/>
</dbReference>
<keyword evidence="13" id="KW-0695">RNA-directed DNA polymerase</keyword>
<evidence type="ECO:0000256" key="10">
    <source>
        <dbReference type="ARBA" id="ARBA00022840"/>
    </source>
</evidence>
<dbReference type="InterPro" id="IPR039537">
    <property type="entry name" value="Retrotran_Ty1/copia-like"/>
</dbReference>
<evidence type="ECO:0000259" key="21">
    <source>
        <dbReference type="PROSITE" id="PS50994"/>
    </source>
</evidence>
<evidence type="ECO:0000256" key="18">
    <source>
        <dbReference type="PROSITE-ProRule" id="PRU00047"/>
    </source>
</evidence>
<dbReference type="PROSITE" id="PS50994">
    <property type="entry name" value="INTEGRASE"/>
    <property type="match status" value="1"/>
</dbReference>
<evidence type="ECO:0000256" key="7">
    <source>
        <dbReference type="ARBA" id="ARBA00022750"/>
    </source>
</evidence>
<evidence type="ECO:0000256" key="9">
    <source>
        <dbReference type="ARBA" id="ARBA00022801"/>
    </source>
</evidence>
<dbReference type="InterPro" id="IPR054722">
    <property type="entry name" value="PolX-like_BBD"/>
</dbReference>
<evidence type="ECO:0000256" key="5">
    <source>
        <dbReference type="ARBA" id="ARBA00022723"/>
    </source>
</evidence>
<dbReference type="PANTHER" id="PTHR42648">
    <property type="entry name" value="TRANSPOSASE, PUTATIVE-RELATED"/>
    <property type="match status" value="1"/>
</dbReference>
<dbReference type="SUPFAM" id="SSF53098">
    <property type="entry name" value="Ribonuclease H-like"/>
    <property type="match status" value="1"/>
</dbReference>
<keyword evidence="3" id="KW-0645">Protease</keyword>
<keyword evidence="18" id="KW-0862">Zinc</keyword>
<dbReference type="GO" id="GO:0008270">
    <property type="term" value="F:zinc ion binding"/>
    <property type="evidence" value="ECO:0007669"/>
    <property type="project" value="UniProtKB-KW"/>
</dbReference>
<keyword evidence="7" id="KW-0064">Aspartyl protease</keyword>
<evidence type="ECO:0000259" key="20">
    <source>
        <dbReference type="PROSITE" id="PS50158"/>
    </source>
</evidence>
<dbReference type="CDD" id="cd09272">
    <property type="entry name" value="RNase_HI_RT_Ty1"/>
    <property type="match status" value="1"/>
</dbReference>
<evidence type="ECO:0000256" key="15">
    <source>
        <dbReference type="ARBA" id="ARBA00023113"/>
    </source>
</evidence>
<dbReference type="GO" id="GO:0015074">
    <property type="term" value="P:DNA integration"/>
    <property type="evidence" value="ECO:0007669"/>
    <property type="project" value="UniProtKB-KW"/>
</dbReference>
<keyword evidence="12" id="KW-0229">DNA integration</keyword>
<feature type="domain" description="CCHC-type" evidence="20">
    <location>
        <begin position="231"/>
        <end position="245"/>
    </location>
</feature>
<keyword evidence="23" id="KW-1185">Reference proteome</keyword>
<name>A0AAD5L9J5_PYTIN</name>
<comment type="caution">
    <text evidence="22">The sequence shown here is derived from an EMBL/GenBank/DDBJ whole genome shotgun (WGS) entry which is preliminary data.</text>
</comment>
<evidence type="ECO:0000256" key="4">
    <source>
        <dbReference type="ARBA" id="ARBA00022722"/>
    </source>
</evidence>
<evidence type="ECO:0000256" key="3">
    <source>
        <dbReference type="ARBA" id="ARBA00022670"/>
    </source>
</evidence>
<dbReference type="InterPro" id="IPR001584">
    <property type="entry name" value="Integrase_cat-core"/>
</dbReference>
<dbReference type="Pfam" id="PF14223">
    <property type="entry name" value="Retrotran_gag_2"/>
    <property type="match status" value="1"/>
</dbReference>
<keyword evidence="14" id="KW-0239">DNA-directed DNA polymerase</keyword>
<evidence type="ECO:0000256" key="8">
    <source>
        <dbReference type="ARBA" id="ARBA00022759"/>
    </source>
</evidence>
<evidence type="ECO:0000313" key="22">
    <source>
        <dbReference type="EMBL" id="KAJ0391592.1"/>
    </source>
</evidence>
<dbReference type="Gene3D" id="3.30.420.10">
    <property type="entry name" value="Ribonuclease H-like superfamily/Ribonuclease H"/>
    <property type="match status" value="1"/>
</dbReference>
<evidence type="ECO:0000256" key="12">
    <source>
        <dbReference type="ARBA" id="ARBA00022908"/>
    </source>
</evidence>
<dbReference type="PANTHER" id="PTHR42648:SF11">
    <property type="entry name" value="TRANSPOSON TY4-P GAG-POL POLYPROTEIN"/>
    <property type="match status" value="1"/>
</dbReference>
<dbReference type="GO" id="GO:0004190">
    <property type="term" value="F:aspartic-type endopeptidase activity"/>
    <property type="evidence" value="ECO:0007669"/>
    <property type="project" value="UniProtKB-KW"/>
</dbReference>
<dbReference type="GO" id="GO:0005524">
    <property type="term" value="F:ATP binding"/>
    <property type="evidence" value="ECO:0007669"/>
    <property type="project" value="UniProtKB-KW"/>
</dbReference>
<keyword evidence="14" id="KW-0548">Nucleotidyltransferase</keyword>
<dbReference type="SUPFAM" id="SSF56672">
    <property type="entry name" value="DNA/RNA polymerases"/>
    <property type="match status" value="1"/>
</dbReference>
<dbReference type="InterPro" id="IPR001878">
    <property type="entry name" value="Znf_CCHC"/>
</dbReference>
<protein>
    <recommendedName>
        <fullName evidence="24">Polyprotein</fullName>
    </recommendedName>
</protein>
<dbReference type="InterPro" id="IPR012337">
    <property type="entry name" value="RNaseH-like_sf"/>
</dbReference>
<dbReference type="Pfam" id="PF22936">
    <property type="entry name" value="Pol_BBD"/>
    <property type="match status" value="1"/>
</dbReference>
<organism evidence="22 23">
    <name type="scientific">Pythium insidiosum</name>
    <name type="common">Pythiosis disease agent</name>
    <dbReference type="NCBI Taxonomy" id="114742"/>
    <lineage>
        <taxon>Eukaryota</taxon>
        <taxon>Sar</taxon>
        <taxon>Stramenopiles</taxon>
        <taxon>Oomycota</taxon>
        <taxon>Peronosporomycetes</taxon>
        <taxon>Pythiales</taxon>
        <taxon>Pythiaceae</taxon>
        <taxon>Pythium</taxon>
    </lineage>
</organism>
<keyword evidence="17" id="KW-0511">Multifunctional enzyme</keyword>
<dbReference type="InterPro" id="IPR036397">
    <property type="entry name" value="RNaseH_sf"/>
</dbReference>
<keyword evidence="2" id="KW-1188">Viral release from host cell</keyword>
<dbReference type="Pfam" id="PF25597">
    <property type="entry name" value="SH3_retrovirus"/>
    <property type="match status" value="1"/>
</dbReference>
<dbReference type="GO" id="GO:0006508">
    <property type="term" value="P:proteolysis"/>
    <property type="evidence" value="ECO:0007669"/>
    <property type="project" value="UniProtKB-KW"/>
</dbReference>
<dbReference type="InterPro" id="IPR043502">
    <property type="entry name" value="DNA/RNA_pol_sf"/>
</dbReference>
<dbReference type="InterPro" id="IPR057670">
    <property type="entry name" value="SH3_retrovirus"/>
</dbReference>
<dbReference type="Proteomes" id="UP001209570">
    <property type="component" value="Unassembled WGS sequence"/>
</dbReference>
<evidence type="ECO:0000256" key="1">
    <source>
        <dbReference type="ARBA" id="ARBA00002180"/>
    </source>
</evidence>
<keyword evidence="14" id="KW-0808">Transferase</keyword>
<proteinExistence type="predicted"/>
<dbReference type="PROSITE" id="PS50158">
    <property type="entry name" value="ZF_CCHC"/>
    <property type="match status" value="1"/>
</dbReference>
<keyword evidence="5" id="KW-0479">Metal-binding</keyword>
<feature type="region of interest" description="Disordered" evidence="19">
    <location>
        <begin position="904"/>
        <end position="929"/>
    </location>
</feature>
<keyword evidence="9" id="KW-0378">Hydrolase</keyword>
<dbReference type="SMART" id="SM00343">
    <property type="entry name" value="ZnF_C2HC"/>
    <property type="match status" value="1"/>
</dbReference>
<dbReference type="InterPro" id="IPR013103">
    <property type="entry name" value="RVT_2"/>
</dbReference>
<keyword evidence="4" id="KW-0540">Nuclease</keyword>
<dbReference type="GO" id="GO:0003964">
    <property type="term" value="F:RNA-directed DNA polymerase activity"/>
    <property type="evidence" value="ECO:0007669"/>
    <property type="project" value="UniProtKB-KW"/>
</dbReference>
<feature type="region of interest" description="Disordered" evidence="19">
    <location>
        <begin position="767"/>
        <end position="842"/>
    </location>
</feature>
<keyword evidence="15" id="KW-0917">Virion maturation</keyword>
<dbReference type="EMBL" id="JAKCXM010000946">
    <property type="protein sequence ID" value="KAJ0391592.1"/>
    <property type="molecule type" value="Genomic_DNA"/>
</dbReference>
<feature type="region of interest" description="Disordered" evidence="19">
    <location>
        <begin position="196"/>
        <end position="227"/>
    </location>
</feature>
<reference evidence="22" key="1">
    <citation type="submission" date="2021-12" db="EMBL/GenBank/DDBJ databases">
        <title>Prjna785345.</title>
        <authorList>
            <person name="Rujirawat T."/>
            <person name="Krajaejun T."/>
        </authorList>
    </citation>
    <scope>NUCLEOTIDE SEQUENCE</scope>
    <source>
        <strain evidence="22">Pi057C3</strain>
    </source>
</reference>
<gene>
    <name evidence="22" type="ORF">P43SY_003200</name>
</gene>
<dbReference type="GO" id="GO:0004519">
    <property type="term" value="F:endonuclease activity"/>
    <property type="evidence" value="ECO:0007669"/>
    <property type="project" value="UniProtKB-KW"/>
</dbReference>
<comment type="function">
    <text evidence="1">The aspartyl protease (PR) mediates the proteolytic cleavages of the Gag and Gag-Pol polyproteins after assembly of the VLP.</text>
</comment>
<dbReference type="GO" id="GO:0003676">
    <property type="term" value="F:nucleic acid binding"/>
    <property type="evidence" value="ECO:0007669"/>
    <property type="project" value="InterPro"/>
</dbReference>
<evidence type="ECO:0000256" key="13">
    <source>
        <dbReference type="ARBA" id="ARBA00022918"/>
    </source>
</evidence>
<evidence type="ECO:0008006" key="24">
    <source>
        <dbReference type="Google" id="ProtNLM"/>
    </source>
</evidence>
<accession>A0AAD5L9J5</accession>
<keyword evidence="6" id="KW-0547">Nucleotide-binding</keyword>
<keyword evidence="8" id="KW-0255">Endonuclease</keyword>
<dbReference type="Pfam" id="PF07727">
    <property type="entry name" value="RVT_2"/>
    <property type="match status" value="1"/>
</dbReference>
<evidence type="ECO:0000256" key="17">
    <source>
        <dbReference type="ARBA" id="ARBA00023268"/>
    </source>
</evidence>
<evidence type="ECO:0000256" key="16">
    <source>
        <dbReference type="ARBA" id="ARBA00023172"/>
    </source>
</evidence>
<sequence length="1451" mass="162707">MTTQTNDILTEGNYFLWAYGTTMMLAKKGLRAHIDTKREDVDMTTDQWRVNDEKALAIVSMRLSPPFQMMVRNATTAAEAWSILERYFVKRNLHNRISLRKRLHELRMAQGEDISEHMLKFDDLIMAMEAIGDLMEEDEKLVVLLGGLSTDYDGIVKIIENKPDIDLLEAKEMLRREYERMQEREVTETALRVGRPGRGKFAQRRPGQGHGKGKGSFLKKKQSDGSKFRGKCYRCNKVGHKEADCSMADNGEHVFSATCAPISGWLVDSGATSHMTFDEGDFVSYRRFDSGTKVEMADGNQLAAVGAGAVRFKADDGSRMTLTQVLHVPGLDKRLISVSALTEKGVEVHFKSNMCVIAHEGKALIRVPRVAKSYTVHAEAANRAHEQPRLDLSGQARSAGDYHDDYGDVFGDAFDNNTDQGEWTSDDDHHDEQQKGNGTQTRVKAHAMSDEEHAKWHARIIHVGDSRLEDIVRACDDVPASLAGHKSDVFCDACVQGKMCVDPFPRTDRTMVKTTTPLEVIHSDVMGPMRVPSYGKAKYVVTFVDDYSRLVMVYFMKSKSEVLAHFKTYKAWIENQLNARIKCIRTDNGSEYVNRKFGAFCQQQGIVHQLTVPYSPQQNGVAERMNRTIGDATRSTMIHRNMDPRWWAEVMAAIVHVLNRIPSTVRPGRSPFEICFKMRPSLGHLRVIGSEGFAHIDKSKRGKLEPKAFRCMLLGYSDTTKGYRVWNKDKNKLEVVRSVVLQEVDRPQFVHVVPGSYHVALPHDDDEEIVSTPDAPSGPQPMEVDDEGPREDTQQQPQPLVLTQQPPIQEPPRQHIHASAPTQHEPPSASIMQGPRPPLTYAPAPPSSSMVFHPPVQRLGRRTAAALPAPEENRLVPVANQHGVDNSNQLVLRPVSTVVVGGDRRVNDAGRPEPKRQRLLPPPEQANVVSEVPPSYGAAMKSDNAMEWEQAVQRELTSLGEHGVWELVRPPKDAHVVGCKWVFALKHNEKGEVVRFKARLVAQGFSQAFGVDYNETYSPVATLNSIRILLALCCQLGYVVHQCDVETAFLHGQLKETIYMRVPEGVKHEPGEVCRLKRSLYGLKQASAVWYHTITDIFKQLGLTPCVSDPCIFVKRTGGDFVYISLYVDDLLIAAKHLSHVQQVKDQLKLHFKMKDLGPAKFVIGMEIEHDMHSKVMTIKQSQFIRRLVENYNQTDATPVMNPCDKGQLMTKLDTQPSPSEQERMSRRPYRSLIGALQYLALVTRPDIAYAVSFLSRFSEQPREVHWNAAIRVVRYLKGTMDLGITYKGHSGAVSLTAWSDSDWASDAHTRRSTTGLLLTMNGGPVVFKSKRQRTVALSTAEAEYTAISMCTQEVLWARTLLEQLGHAQHQPTTINTDNKSAIAIAKNVGYSARAKHVDIRYHFVRGHLADGAIDLQYVPSAFQLADFLTKPIEGKTFQRLISACGLKPTS</sequence>
<evidence type="ECO:0000256" key="6">
    <source>
        <dbReference type="ARBA" id="ARBA00022741"/>
    </source>
</evidence>
<evidence type="ECO:0000313" key="23">
    <source>
        <dbReference type="Proteomes" id="UP001209570"/>
    </source>
</evidence>
<keyword evidence="18" id="KW-0863">Zinc-finger</keyword>
<feature type="compositionally biased region" description="Low complexity" evidence="19">
    <location>
        <begin position="794"/>
        <end position="807"/>
    </location>
</feature>
<keyword evidence="16" id="KW-0233">DNA recombination</keyword>
<feature type="compositionally biased region" description="Basic and acidic residues" evidence="19">
    <location>
        <begin position="904"/>
        <end position="916"/>
    </location>
</feature>
<dbReference type="Pfam" id="PF00665">
    <property type="entry name" value="rve"/>
    <property type="match status" value="1"/>
</dbReference>
<keyword evidence="11" id="KW-0460">Magnesium</keyword>
<evidence type="ECO:0000256" key="11">
    <source>
        <dbReference type="ARBA" id="ARBA00022842"/>
    </source>
</evidence>
<feature type="region of interest" description="Disordered" evidence="19">
    <location>
        <begin position="417"/>
        <end position="449"/>
    </location>
</feature>
<dbReference type="GO" id="GO:0006310">
    <property type="term" value="P:DNA recombination"/>
    <property type="evidence" value="ECO:0007669"/>
    <property type="project" value="UniProtKB-KW"/>
</dbReference>
<evidence type="ECO:0000256" key="14">
    <source>
        <dbReference type="ARBA" id="ARBA00022932"/>
    </source>
</evidence>